<keyword evidence="4" id="KW-1185">Reference proteome</keyword>
<gene>
    <name evidence="3" type="ORF">DFP72DRAFT_861444</name>
</gene>
<dbReference type="AlphaFoldDB" id="A0A8H6H7I2"/>
<evidence type="ECO:0000256" key="2">
    <source>
        <dbReference type="SAM" id="MobiDB-lite"/>
    </source>
</evidence>
<feature type="compositionally biased region" description="Polar residues" evidence="2">
    <location>
        <begin position="840"/>
        <end position="874"/>
    </location>
</feature>
<feature type="compositionally biased region" description="Low complexity" evidence="2">
    <location>
        <begin position="217"/>
        <end position="228"/>
    </location>
</feature>
<dbReference type="Proteomes" id="UP000521943">
    <property type="component" value="Unassembled WGS sequence"/>
</dbReference>
<proteinExistence type="predicted"/>
<protein>
    <submittedName>
        <fullName evidence="3">Uncharacterized protein</fullName>
    </submittedName>
</protein>
<feature type="compositionally biased region" description="Low complexity" evidence="2">
    <location>
        <begin position="153"/>
        <end position="163"/>
    </location>
</feature>
<feature type="region of interest" description="Disordered" evidence="2">
    <location>
        <begin position="810"/>
        <end position="884"/>
    </location>
</feature>
<evidence type="ECO:0000256" key="1">
    <source>
        <dbReference type="SAM" id="Coils"/>
    </source>
</evidence>
<organism evidence="3 4">
    <name type="scientific">Ephemerocybe angulata</name>
    <dbReference type="NCBI Taxonomy" id="980116"/>
    <lineage>
        <taxon>Eukaryota</taxon>
        <taxon>Fungi</taxon>
        <taxon>Dikarya</taxon>
        <taxon>Basidiomycota</taxon>
        <taxon>Agaricomycotina</taxon>
        <taxon>Agaricomycetes</taxon>
        <taxon>Agaricomycetidae</taxon>
        <taxon>Agaricales</taxon>
        <taxon>Agaricineae</taxon>
        <taxon>Psathyrellaceae</taxon>
        <taxon>Ephemerocybe</taxon>
    </lineage>
</organism>
<feature type="compositionally biased region" description="Polar residues" evidence="2">
    <location>
        <begin position="189"/>
        <end position="206"/>
    </location>
</feature>
<dbReference type="EMBL" id="JACGCI010000215">
    <property type="protein sequence ID" value="KAF6741849.1"/>
    <property type="molecule type" value="Genomic_DNA"/>
</dbReference>
<evidence type="ECO:0000313" key="3">
    <source>
        <dbReference type="EMBL" id="KAF6741849.1"/>
    </source>
</evidence>
<feature type="compositionally biased region" description="Basic residues" evidence="2">
    <location>
        <begin position="137"/>
        <end position="152"/>
    </location>
</feature>
<comment type="caution">
    <text evidence="3">The sequence shown here is derived from an EMBL/GenBank/DDBJ whole genome shotgun (WGS) entry which is preliminary data.</text>
</comment>
<sequence length="1080" mass="113694">MSRQPLVVSDMPGLRDACTQIKALIWSGTIPPDDRVWAVTSTTAVWRFLNASSILPGLWIQLTGREVYEFAKVIGRRGRSWTETPPETWDFSFLNAPPFHAPAEEVPDTSLNPEGHAKEIPPKEAVRLKPSSETRGAHHALKLKIGPPKKKAFASSASGSKPSTIRILNGQTPTPAEATTWLHPECPCPSSTQNGSGSVGTSQGSNAKRRRGTQPATSTSRTGTSHGSPASLPPSTAQVSSSDSDRSPPNSRINNAIVIITTPKKPRRNPSDEMDVDTSHPPPLPSPWTPTITLSPLTSTRIYLKQRTTYLVPPLHVHNLLKRAAGEDDHPPTPIPAKAKANDGDGGDLKKTRGMKARLPLPPGQALSVTGDLRCQTCINAEEPKCVVPLPNFRGDRKSCDKCYVPKSSCKRPVLKPEDVSGQNDAGANVAPRGPNKAGGGAKRDGAKAGGVKAGAAGATKPVGAKKGEGAKAGTPMAVGGAKGNGAKASGSRAGGGNGDGAKAGGSKAGGGKGDGAKAGGSKVVGGKGNGAKAVAMEGVEGVSGLGQPAEVMQEEGMVEGDVTAIAQAPGRPPNRREMTSSALLQEPPRSHPTTRSSSRAQSLLTGAEEADESTLEVRIVILPPEIPCLYEHAGVLKFPQKGQMIYMSKKPARRVEPGTEEELTHLGKDSLTLGNMVTRVGDLEVLVRQMGSQIAAGRHMGSSNAANPMKADVADLRQEVDDLKVAMEESITKATSKPPPREQGAAGDDGCRAWAMAKQEMDEMKAQVSSLSKDVSALKDQLSAAQNQIEVSKEVSKQLVAMFFQPSMSHGAPTTVPPRSIHNPSTFGTSGTIPPLFLDSSSNSENLHQTRQSHQIYNPSTTGANQSNNSNGNDIEFDLGDFGGYDQSAQSPSNMGFGSSTLAFPISVSREAAGPSSSHSLSTNLSMSGGGTAIGKTFHLSSAGIELNCRARARTSLTLHLSSAGIELNCRARARTAFTCPSSITKTAELKLARPLPSKLELARCSPGLHPELELVRRSPGLIPSSSSYVLYLELELARRSPGLHPELELVHRSPGLHPELELLELARRSPGLHPELEL</sequence>
<feature type="compositionally biased region" description="Basic and acidic residues" evidence="2">
    <location>
        <begin position="115"/>
        <end position="136"/>
    </location>
</feature>
<keyword evidence="1" id="KW-0175">Coiled coil</keyword>
<feature type="coiled-coil region" evidence="1">
    <location>
        <begin position="762"/>
        <end position="796"/>
    </location>
</feature>
<feature type="compositionally biased region" description="Low complexity" evidence="2">
    <location>
        <begin position="472"/>
        <end position="492"/>
    </location>
</feature>
<feature type="compositionally biased region" description="Polar residues" evidence="2">
    <location>
        <begin position="823"/>
        <end position="833"/>
    </location>
</feature>
<feature type="region of interest" description="Disordered" evidence="2">
    <location>
        <begin position="326"/>
        <end position="347"/>
    </location>
</feature>
<name>A0A8H6H7I2_9AGAR</name>
<feature type="region of interest" description="Disordered" evidence="2">
    <location>
        <begin position="411"/>
        <end position="521"/>
    </location>
</feature>
<feature type="compositionally biased region" description="Low complexity" evidence="2">
    <location>
        <begin position="454"/>
        <end position="465"/>
    </location>
</feature>
<feature type="non-terminal residue" evidence="3">
    <location>
        <position position="1080"/>
    </location>
</feature>
<feature type="region of interest" description="Disordered" evidence="2">
    <location>
        <begin position="567"/>
        <end position="610"/>
    </location>
</feature>
<reference evidence="3 4" key="1">
    <citation type="submission" date="2020-07" db="EMBL/GenBank/DDBJ databases">
        <title>Comparative genomics of pyrophilous fungi reveals a link between fire events and developmental genes.</title>
        <authorList>
            <consortium name="DOE Joint Genome Institute"/>
            <person name="Steindorff A.S."/>
            <person name="Carver A."/>
            <person name="Calhoun S."/>
            <person name="Stillman K."/>
            <person name="Liu H."/>
            <person name="Lipzen A."/>
            <person name="Pangilinan J."/>
            <person name="Labutti K."/>
            <person name="Bruns T.D."/>
            <person name="Grigoriev I.V."/>
        </authorList>
    </citation>
    <scope>NUCLEOTIDE SEQUENCE [LARGE SCALE GENOMIC DNA]</scope>
    <source>
        <strain evidence="3 4">CBS 144469</strain>
    </source>
</reference>
<feature type="compositionally biased region" description="Gly residues" evidence="2">
    <location>
        <begin position="493"/>
        <end position="521"/>
    </location>
</feature>
<feature type="region of interest" description="Disordered" evidence="2">
    <location>
        <begin position="102"/>
        <end position="292"/>
    </location>
</feature>
<accession>A0A8H6H7I2</accession>
<evidence type="ECO:0000313" key="4">
    <source>
        <dbReference type="Proteomes" id="UP000521943"/>
    </source>
</evidence>